<comment type="caution">
    <text evidence="1">The sequence shown here is derived from an EMBL/GenBank/DDBJ whole genome shotgun (WGS) entry which is preliminary data.</text>
</comment>
<dbReference type="Proteomes" id="UP000784294">
    <property type="component" value="Unassembled WGS sequence"/>
</dbReference>
<dbReference type="AlphaFoldDB" id="A0A448X9L0"/>
<gene>
    <name evidence="1" type="ORF">PXEA_LOCUS25096</name>
</gene>
<evidence type="ECO:0000313" key="1">
    <source>
        <dbReference type="EMBL" id="VEL31656.1"/>
    </source>
</evidence>
<name>A0A448X9L0_9PLAT</name>
<accession>A0A448X9L0</accession>
<evidence type="ECO:0000313" key="2">
    <source>
        <dbReference type="Proteomes" id="UP000784294"/>
    </source>
</evidence>
<organism evidence="1 2">
    <name type="scientific">Protopolystoma xenopodis</name>
    <dbReference type="NCBI Taxonomy" id="117903"/>
    <lineage>
        <taxon>Eukaryota</taxon>
        <taxon>Metazoa</taxon>
        <taxon>Spiralia</taxon>
        <taxon>Lophotrochozoa</taxon>
        <taxon>Platyhelminthes</taxon>
        <taxon>Monogenea</taxon>
        <taxon>Polyopisthocotylea</taxon>
        <taxon>Polystomatidea</taxon>
        <taxon>Polystomatidae</taxon>
        <taxon>Protopolystoma</taxon>
    </lineage>
</organism>
<dbReference type="EMBL" id="CAAALY010125066">
    <property type="protein sequence ID" value="VEL31656.1"/>
    <property type="molecule type" value="Genomic_DNA"/>
</dbReference>
<sequence>MSRMKLENLTQLEAYYIETLLGLLKNIHLSTNSHKVQPVFWQEVFDNGVRVTSIAKAEVRGTIGRWDEERSTGGRFLLAMAAGASDLGREQSRSPHSD</sequence>
<proteinExistence type="predicted"/>
<protein>
    <submittedName>
        <fullName evidence="1">Uncharacterized protein</fullName>
    </submittedName>
</protein>
<keyword evidence="2" id="KW-1185">Reference proteome</keyword>
<reference evidence="1" key="1">
    <citation type="submission" date="2018-11" db="EMBL/GenBank/DDBJ databases">
        <authorList>
            <consortium name="Pathogen Informatics"/>
        </authorList>
    </citation>
    <scope>NUCLEOTIDE SEQUENCE</scope>
</reference>